<dbReference type="RefSeq" id="WP_158413827.1">
    <property type="nucleotide sequence ID" value="NZ_CP009552.1"/>
</dbReference>
<gene>
    <name evidence="1" type="ORF">GACE_1675</name>
</gene>
<dbReference type="Proteomes" id="UP000030624">
    <property type="component" value="Chromosome"/>
</dbReference>
<protein>
    <submittedName>
        <fullName evidence="1">Uncharacterized protein</fullName>
    </submittedName>
</protein>
<reference evidence="1 2" key="1">
    <citation type="journal article" date="2015" name="Appl. Environ. Microbiol.">
        <title>The Geoglobus acetivorans genome: Fe(III) reduction, acetate utilization, autotrophic growth, and degradation of aromatic compounds in a hyperthermophilic archaeon.</title>
        <authorList>
            <person name="Mardanov A.V."/>
            <person name="Slododkina G.B."/>
            <person name="Slobodkin A.I."/>
            <person name="Beletsky A.V."/>
            <person name="Gavrilov S.N."/>
            <person name="Kublanov I.V."/>
            <person name="Bonch-Osmolovskaya E.A."/>
            <person name="Skryabin K.G."/>
            <person name="Ravin N.V."/>
        </authorList>
    </citation>
    <scope>NUCLEOTIDE SEQUENCE [LARGE SCALE GENOMIC DNA]</scope>
    <source>
        <strain evidence="1 2">SBH6</strain>
    </source>
</reference>
<sequence length="52" mass="6014">MVEIKIDGKEIPVNRYVKDVFLKVIVALVSTLKGVPEKWSEIEIKISREDEE</sequence>
<accession>A0A0A7GIF1</accession>
<dbReference type="KEGG" id="gac:GACE_1675"/>
<dbReference type="eggNOG" id="arCOG04467">
    <property type="taxonomic scope" value="Archaea"/>
</dbReference>
<dbReference type="EMBL" id="CP009552">
    <property type="protein sequence ID" value="AIY90706.1"/>
    <property type="molecule type" value="Genomic_DNA"/>
</dbReference>
<proteinExistence type="predicted"/>
<dbReference type="HOGENOM" id="CLU_215163_0_0_2"/>
<name>A0A0A7GIF1_GEOAI</name>
<evidence type="ECO:0000313" key="2">
    <source>
        <dbReference type="Proteomes" id="UP000030624"/>
    </source>
</evidence>
<evidence type="ECO:0000313" key="1">
    <source>
        <dbReference type="EMBL" id="AIY90706.1"/>
    </source>
</evidence>
<organism evidence="1 2">
    <name type="scientific">Geoglobus acetivorans</name>
    <dbReference type="NCBI Taxonomy" id="565033"/>
    <lineage>
        <taxon>Archaea</taxon>
        <taxon>Methanobacteriati</taxon>
        <taxon>Methanobacteriota</taxon>
        <taxon>Archaeoglobi</taxon>
        <taxon>Archaeoglobales</taxon>
        <taxon>Archaeoglobaceae</taxon>
        <taxon>Geoglobus</taxon>
    </lineage>
</organism>
<dbReference type="GeneID" id="43503143"/>
<dbReference type="AlphaFoldDB" id="A0A0A7GIF1"/>